<name>A0A848LAP0_9BACT</name>
<reference evidence="2 3" key="1">
    <citation type="submission" date="2020-04" db="EMBL/GenBank/DDBJ databases">
        <title>Draft genome of Pyxidicoccus fallax type strain.</title>
        <authorList>
            <person name="Whitworth D.E."/>
        </authorList>
    </citation>
    <scope>NUCLEOTIDE SEQUENCE [LARGE SCALE GENOMIC DNA]</scope>
    <source>
        <strain evidence="2 3">DSM 14698</strain>
    </source>
</reference>
<dbReference type="EMBL" id="JABBJJ010000002">
    <property type="protein sequence ID" value="NMO13391.1"/>
    <property type="molecule type" value="Genomic_DNA"/>
</dbReference>
<dbReference type="RefSeq" id="WP_169342670.1">
    <property type="nucleotide sequence ID" value="NZ_JABBJJ010000002.1"/>
</dbReference>
<keyword evidence="1" id="KW-1133">Transmembrane helix</keyword>
<feature type="transmembrane region" description="Helical" evidence="1">
    <location>
        <begin position="124"/>
        <end position="146"/>
    </location>
</feature>
<protein>
    <submittedName>
        <fullName evidence="2">DUF2254 domain-containing protein</fullName>
    </submittedName>
</protein>
<dbReference type="Pfam" id="PF10011">
    <property type="entry name" value="DUF2254"/>
    <property type="match status" value="1"/>
</dbReference>
<gene>
    <name evidence="2" type="ORF">HG543_00705</name>
</gene>
<organism evidence="2 3">
    <name type="scientific">Pyxidicoccus fallax</name>
    <dbReference type="NCBI Taxonomy" id="394095"/>
    <lineage>
        <taxon>Bacteria</taxon>
        <taxon>Pseudomonadati</taxon>
        <taxon>Myxococcota</taxon>
        <taxon>Myxococcia</taxon>
        <taxon>Myxococcales</taxon>
        <taxon>Cystobacterineae</taxon>
        <taxon>Myxococcaceae</taxon>
        <taxon>Pyxidicoccus</taxon>
    </lineage>
</organism>
<dbReference type="Proteomes" id="UP000518300">
    <property type="component" value="Unassembled WGS sequence"/>
</dbReference>
<evidence type="ECO:0000313" key="3">
    <source>
        <dbReference type="Proteomes" id="UP000518300"/>
    </source>
</evidence>
<keyword evidence="1" id="KW-0472">Membrane</keyword>
<evidence type="ECO:0000313" key="2">
    <source>
        <dbReference type="EMBL" id="NMO13391.1"/>
    </source>
</evidence>
<proteinExistence type="predicted"/>
<feature type="transmembrane region" description="Helical" evidence="1">
    <location>
        <begin position="80"/>
        <end position="103"/>
    </location>
</feature>
<keyword evidence="3" id="KW-1185">Reference proteome</keyword>
<accession>A0A848LAP0</accession>
<feature type="transmembrane region" description="Helical" evidence="1">
    <location>
        <begin position="36"/>
        <end position="56"/>
    </location>
</feature>
<dbReference type="InterPro" id="IPR018723">
    <property type="entry name" value="DUF2254_membrane"/>
</dbReference>
<keyword evidence="1" id="KW-0812">Transmembrane</keyword>
<comment type="caution">
    <text evidence="2">The sequence shown here is derived from an EMBL/GenBank/DDBJ whole genome shotgun (WGS) entry which is preliminary data.</text>
</comment>
<feature type="transmembrane region" description="Helical" evidence="1">
    <location>
        <begin position="158"/>
        <end position="178"/>
    </location>
</feature>
<dbReference type="AlphaFoldDB" id="A0A848LAP0"/>
<sequence>MAGARALARGEAGPGVPRHALPGDIHHLVWWARHTLWLLPVLGALLGAFLGVLMVHPPEPLASVLRGVAWLASVQEARSMLSSVLGIALSSLSIVLSLSMLVVQNAAGQYSPRLLRLYLHSAGVRVVIPMFVATSVFCLVAAQSFGFIPGDARLPRPALSLAMLLLVLCEAALIFHVLETLQFMRVENLVREVGRDTLRVARRMAARCQEDLSPAPVPPPSSSTTWPLRARASGFVADVDGRRLLAVAQTLGLVVHVDVAIGEPVTRGAVVGRVEPGGRGPAESREVAEALLPALLMDRWRDLDSDVALGVRQLVDVAIKALSPGINDPYTAVEVVDQLTFLLCAMSQLRLGPRVLPDASGHPRVFLHAASLRDYLSLATDQILRYGAGEPAVVLRLLRLTGEVGQRARSPEDRHAARQTLRQIQAGAERALEGAPWRERLRGYTEAVERAMEGGPLPALPAIGF</sequence>
<evidence type="ECO:0000256" key="1">
    <source>
        <dbReference type="SAM" id="Phobius"/>
    </source>
</evidence>